<proteinExistence type="predicted"/>
<dbReference type="CDD" id="cd00121">
    <property type="entry name" value="MATH"/>
    <property type="match status" value="2"/>
</dbReference>
<dbReference type="Proteomes" id="UP001141552">
    <property type="component" value="Unassembled WGS sequence"/>
</dbReference>
<reference evidence="2" key="1">
    <citation type="submission" date="2022-02" db="EMBL/GenBank/DDBJ databases">
        <authorList>
            <person name="Henning P.M."/>
            <person name="McCubbin A.G."/>
            <person name="Shore J.S."/>
        </authorList>
    </citation>
    <scope>NUCLEOTIDE SEQUENCE</scope>
    <source>
        <strain evidence="2">F60SS</strain>
        <tissue evidence="2">Leaves</tissue>
    </source>
</reference>
<dbReference type="OrthoDB" id="192247at2759"/>
<dbReference type="SMART" id="SM00061">
    <property type="entry name" value="MATH"/>
    <property type="match status" value="1"/>
</dbReference>
<evidence type="ECO:0000259" key="1">
    <source>
        <dbReference type="PROSITE" id="PS50144"/>
    </source>
</evidence>
<organism evidence="2 3">
    <name type="scientific">Turnera subulata</name>
    <dbReference type="NCBI Taxonomy" id="218843"/>
    <lineage>
        <taxon>Eukaryota</taxon>
        <taxon>Viridiplantae</taxon>
        <taxon>Streptophyta</taxon>
        <taxon>Embryophyta</taxon>
        <taxon>Tracheophyta</taxon>
        <taxon>Spermatophyta</taxon>
        <taxon>Magnoliopsida</taxon>
        <taxon>eudicotyledons</taxon>
        <taxon>Gunneridae</taxon>
        <taxon>Pentapetalae</taxon>
        <taxon>rosids</taxon>
        <taxon>fabids</taxon>
        <taxon>Malpighiales</taxon>
        <taxon>Passifloraceae</taxon>
        <taxon>Turnera</taxon>
    </lineage>
</organism>
<evidence type="ECO:0000313" key="3">
    <source>
        <dbReference type="Proteomes" id="UP001141552"/>
    </source>
</evidence>
<feature type="domain" description="MATH" evidence="1">
    <location>
        <begin position="154"/>
        <end position="284"/>
    </location>
</feature>
<name>A0A9Q0JBH7_9ROSI</name>
<keyword evidence="3" id="KW-1185">Reference proteome</keyword>
<gene>
    <name evidence="2" type="ORF">Tsubulata_048963</name>
</gene>
<accession>A0A9Q0JBH7</accession>
<sequence>MLLSVTAQEYGAAEAHCHRAAHVRSSLNLNLTLYPNGIKKADGVGSDHISLYLAIAMPDTVSNGWEVNAYVNFFVFDQIRDRFLQIQDASVSHWRFHNMKTECGIANLLPHSVLNDPSSGYVVNGRCVIGVEMFMITKNTYKGESLTTVKQPNNGSFFWKIDNFEALVGKSASNKLISSSSFIVEGKKWCITLNPLGEEGSEGHLSIFLACLDIPVSPERRIFVNSTLRIRDQINGNHFGKLVDGWFETTKVEWGFPDFMSIPTLVDSSKGYLVKNSVIIEVIFHHMFFVKNFA</sequence>
<dbReference type="Gene3D" id="2.60.210.10">
    <property type="entry name" value="Apoptosis, Tumor Necrosis Factor Receptor Associated Protein 2, Chain A"/>
    <property type="match status" value="2"/>
</dbReference>
<dbReference type="Pfam" id="PF22486">
    <property type="entry name" value="MATH_2"/>
    <property type="match status" value="2"/>
</dbReference>
<dbReference type="EMBL" id="JAKUCV010004631">
    <property type="protein sequence ID" value="KAJ4834735.1"/>
    <property type="molecule type" value="Genomic_DNA"/>
</dbReference>
<reference evidence="2" key="2">
    <citation type="journal article" date="2023" name="Plants (Basel)">
        <title>Annotation of the Turnera subulata (Passifloraceae) Draft Genome Reveals the S-Locus Evolved after the Divergence of Turneroideae from Passifloroideae in a Stepwise Manner.</title>
        <authorList>
            <person name="Henning P.M."/>
            <person name="Roalson E.H."/>
            <person name="Mir W."/>
            <person name="McCubbin A.G."/>
            <person name="Shore J.S."/>
        </authorList>
    </citation>
    <scope>NUCLEOTIDE SEQUENCE</scope>
    <source>
        <strain evidence="2">F60SS</strain>
    </source>
</reference>
<dbReference type="AlphaFoldDB" id="A0A9Q0JBH7"/>
<comment type="caution">
    <text evidence="2">The sequence shown here is derived from an EMBL/GenBank/DDBJ whole genome shotgun (WGS) entry which is preliminary data.</text>
</comment>
<protein>
    <recommendedName>
        <fullName evidence="1">MATH domain-containing protein</fullName>
    </recommendedName>
</protein>
<dbReference type="SUPFAM" id="SSF49599">
    <property type="entry name" value="TRAF domain-like"/>
    <property type="match status" value="2"/>
</dbReference>
<dbReference type="PANTHER" id="PTHR46162:SF2">
    <property type="entry name" value="ANKYRIN REPEAT-CONTAINING PROTEIN-RELATED"/>
    <property type="match status" value="1"/>
</dbReference>
<dbReference type="InterPro" id="IPR002083">
    <property type="entry name" value="MATH/TRAF_dom"/>
</dbReference>
<evidence type="ECO:0000313" key="2">
    <source>
        <dbReference type="EMBL" id="KAJ4834735.1"/>
    </source>
</evidence>
<dbReference type="PROSITE" id="PS50144">
    <property type="entry name" value="MATH"/>
    <property type="match status" value="2"/>
</dbReference>
<dbReference type="PANTHER" id="PTHR46162">
    <property type="entry name" value="TRAF-LIKE FAMILY PROTEIN"/>
    <property type="match status" value="1"/>
</dbReference>
<feature type="domain" description="MATH" evidence="1">
    <location>
        <begin position="1"/>
        <end position="133"/>
    </location>
</feature>
<dbReference type="InterPro" id="IPR008974">
    <property type="entry name" value="TRAF-like"/>
</dbReference>